<dbReference type="GO" id="GO:0016791">
    <property type="term" value="F:phosphatase activity"/>
    <property type="evidence" value="ECO:0007669"/>
    <property type="project" value="TreeGrafter"/>
</dbReference>
<dbReference type="AlphaFoldDB" id="A0A6J6W5B3"/>
<dbReference type="PANTHER" id="PTHR48100:SF62">
    <property type="entry name" value="GLUCOSYL-3-PHOSPHOGLYCERATE PHOSPHATASE"/>
    <property type="match status" value="1"/>
</dbReference>
<name>A0A6J6W5B3_9ZZZZ</name>
<sequence length="194" mass="21160">MLILVRHGQSTANRDGLLVGHKDVALTDEGRAQAERLQGALSGATRVISSPLTRARHTAALAIPHLEAELDHAFIEMNYGELDGQLLREVGATTWRSLQEDHEWPVPGGESMADVDLRVTQRLNELAEQERELIASPVEHLVIFSHVSPVKASVAWALGVPGTVAWRIRLDNATMTSITTVAGRPSLIGYNVRP</sequence>
<dbReference type="GO" id="GO:0005737">
    <property type="term" value="C:cytoplasm"/>
    <property type="evidence" value="ECO:0007669"/>
    <property type="project" value="TreeGrafter"/>
</dbReference>
<dbReference type="PANTHER" id="PTHR48100">
    <property type="entry name" value="BROAD-SPECIFICITY PHOSPHATASE YOR283W-RELATED"/>
    <property type="match status" value="1"/>
</dbReference>
<dbReference type="SMART" id="SM00855">
    <property type="entry name" value="PGAM"/>
    <property type="match status" value="1"/>
</dbReference>
<evidence type="ECO:0000313" key="1">
    <source>
        <dbReference type="EMBL" id="CAB4777917.1"/>
    </source>
</evidence>
<dbReference type="SUPFAM" id="SSF53254">
    <property type="entry name" value="Phosphoglycerate mutase-like"/>
    <property type="match status" value="1"/>
</dbReference>
<dbReference type="Pfam" id="PF00300">
    <property type="entry name" value="His_Phos_1"/>
    <property type="match status" value="1"/>
</dbReference>
<dbReference type="InterPro" id="IPR029033">
    <property type="entry name" value="His_PPase_superfam"/>
</dbReference>
<reference evidence="1" key="1">
    <citation type="submission" date="2020-05" db="EMBL/GenBank/DDBJ databases">
        <authorList>
            <person name="Chiriac C."/>
            <person name="Salcher M."/>
            <person name="Ghai R."/>
            <person name="Kavagutti S V."/>
        </authorList>
    </citation>
    <scope>NUCLEOTIDE SEQUENCE</scope>
</reference>
<organism evidence="1">
    <name type="scientific">freshwater metagenome</name>
    <dbReference type="NCBI Taxonomy" id="449393"/>
    <lineage>
        <taxon>unclassified sequences</taxon>
        <taxon>metagenomes</taxon>
        <taxon>ecological metagenomes</taxon>
    </lineage>
</organism>
<dbReference type="CDD" id="cd07067">
    <property type="entry name" value="HP_PGM_like"/>
    <property type="match status" value="1"/>
</dbReference>
<dbReference type="InterPro" id="IPR013078">
    <property type="entry name" value="His_Pase_superF_clade-1"/>
</dbReference>
<dbReference type="InterPro" id="IPR001345">
    <property type="entry name" value="PG/BPGM_mutase_AS"/>
</dbReference>
<protein>
    <submittedName>
        <fullName evidence="1">Unannotated protein</fullName>
    </submittedName>
</protein>
<gene>
    <name evidence="1" type="ORF">UFOPK2958_00320</name>
</gene>
<proteinExistence type="predicted"/>
<accession>A0A6J6W5B3</accession>
<dbReference type="EMBL" id="CAFAAB010000022">
    <property type="protein sequence ID" value="CAB4777917.1"/>
    <property type="molecule type" value="Genomic_DNA"/>
</dbReference>
<dbReference type="Gene3D" id="3.40.50.1240">
    <property type="entry name" value="Phosphoglycerate mutase-like"/>
    <property type="match status" value="1"/>
</dbReference>
<dbReference type="PROSITE" id="PS00175">
    <property type="entry name" value="PG_MUTASE"/>
    <property type="match status" value="1"/>
</dbReference>
<dbReference type="InterPro" id="IPR050275">
    <property type="entry name" value="PGM_Phosphatase"/>
</dbReference>